<organism evidence="3 4">
    <name type="scientific">Coptis chinensis</name>
    <dbReference type="NCBI Taxonomy" id="261450"/>
    <lineage>
        <taxon>Eukaryota</taxon>
        <taxon>Viridiplantae</taxon>
        <taxon>Streptophyta</taxon>
        <taxon>Embryophyta</taxon>
        <taxon>Tracheophyta</taxon>
        <taxon>Spermatophyta</taxon>
        <taxon>Magnoliopsida</taxon>
        <taxon>Ranunculales</taxon>
        <taxon>Ranunculaceae</taxon>
        <taxon>Coptidoideae</taxon>
        <taxon>Coptis</taxon>
    </lineage>
</organism>
<keyword evidence="4" id="KW-1185">Reference proteome</keyword>
<comment type="caution">
    <text evidence="3">The sequence shown here is derived from an EMBL/GenBank/DDBJ whole genome shotgun (WGS) entry which is preliminary data.</text>
</comment>
<dbReference type="GO" id="GO:0003729">
    <property type="term" value="F:mRNA binding"/>
    <property type="evidence" value="ECO:0007669"/>
    <property type="project" value="TreeGrafter"/>
</dbReference>
<sequence>MREKGLSPNDITYSILIDSFCENGKLDVAFYLLDRMIEEGIKLTVYPYNSLICGCSKFGNLSKAETLLDEMVKKRLPPPIVVTYTSLISGYCREGVEVVYDGAGGKLEISVSPNQAH</sequence>
<dbReference type="EMBL" id="JADFTS010000002">
    <property type="protein sequence ID" value="KAF9622614.1"/>
    <property type="molecule type" value="Genomic_DNA"/>
</dbReference>
<dbReference type="OrthoDB" id="1934535at2759"/>
<evidence type="ECO:0000313" key="4">
    <source>
        <dbReference type="Proteomes" id="UP000631114"/>
    </source>
</evidence>
<dbReference type="AlphaFoldDB" id="A0A835MD23"/>
<gene>
    <name evidence="3" type="ORF">IFM89_032513</name>
</gene>
<evidence type="ECO:0000256" key="1">
    <source>
        <dbReference type="ARBA" id="ARBA00022737"/>
    </source>
</evidence>
<evidence type="ECO:0000313" key="3">
    <source>
        <dbReference type="EMBL" id="KAF9622614.1"/>
    </source>
</evidence>
<dbReference type="InterPro" id="IPR002885">
    <property type="entry name" value="PPR_rpt"/>
</dbReference>
<dbReference type="NCBIfam" id="TIGR00756">
    <property type="entry name" value="PPR"/>
    <property type="match status" value="2"/>
</dbReference>
<keyword evidence="1" id="KW-0677">Repeat</keyword>
<dbReference type="PANTHER" id="PTHR47933:SF11">
    <property type="entry name" value="PENTATRICOPEPTIDE REPEAT-CONTAINING PROTEIN 2"/>
    <property type="match status" value="1"/>
</dbReference>
<evidence type="ECO:0000256" key="2">
    <source>
        <dbReference type="PROSITE-ProRule" id="PRU00708"/>
    </source>
</evidence>
<dbReference type="PROSITE" id="PS51375">
    <property type="entry name" value="PPR"/>
    <property type="match status" value="2"/>
</dbReference>
<reference evidence="3 4" key="1">
    <citation type="submission" date="2020-10" db="EMBL/GenBank/DDBJ databases">
        <title>The Coptis chinensis genome and diversification of protoberbering-type alkaloids.</title>
        <authorList>
            <person name="Wang B."/>
            <person name="Shu S."/>
            <person name="Song C."/>
            <person name="Liu Y."/>
        </authorList>
    </citation>
    <scope>NUCLEOTIDE SEQUENCE [LARGE SCALE GENOMIC DNA]</scope>
    <source>
        <strain evidence="3">HL-2020</strain>
        <tissue evidence="3">Leaf</tissue>
    </source>
</reference>
<proteinExistence type="predicted"/>
<dbReference type="Proteomes" id="UP000631114">
    <property type="component" value="Unassembled WGS sequence"/>
</dbReference>
<feature type="repeat" description="PPR" evidence="2">
    <location>
        <begin position="9"/>
        <end position="43"/>
    </location>
</feature>
<name>A0A835MD23_9MAGN</name>
<evidence type="ECO:0008006" key="5">
    <source>
        <dbReference type="Google" id="ProtNLM"/>
    </source>
</evidence>
<dbReference type="InterPro" id="IPR051240">
    <property type="entry name" value="Mito_RNA-Proc/Resp"/>
</dbReference>
<dbReference type="Gene3D" id="1.25.40.10">
    <property type="entry name" value="Tetratricopeptide repeat domain"/>
    <property type="match status" value="1"/>
</dbReference>
<protein>
    <recommendedName>
        <fullName evidence="5">Pentatricopeptide repeat-containing protein</fullName>
    </recommendedName>
</protein>
<accession>A0A835MD23</accession>
<dbReference type="PANTHER" id="PTHR47933">
    <property type="entry name" value="PENTATRICOPEPTIDE REPEAT-CONTAINING PROTEIN 1, MITOCHONDRIAL"/>
    <property type="match status" value="1"/>
</dbReference>
<dbReference type="InterPro" id="IPR011990">
    <property type="entry name" value="TPR-like_helical_dom_sf"/>
</dbReference>
<dbReference type="Pfam" id="PF12854">
    <property type="entry name" value="PPR_1"/>
    <property type="match status" value="1"/>
</dbReference>
<dbReference type="Pfam" id="PF13041">
    <property type="entry name" value="PPR_2"/>
    <property type="match status" value="1"/>
</dbReference>
<feature type="repeat" description="PPR" evidence="2">
    <location>
        <begin position="44"/>
        <end position="78"/>
    </location>
</feature>